<dbReference type="SUPFAM" id="SSF51161">
    <property type="entry name" value="Trimeric LpxA-like enzymes"/>
    <property type="match status" value="1"/>
</dbReference>
<dbReference type="Gene3D" id="2.160.10.10">
    <property type="entry name" value="Hexapeptide repeat proteins"/>
    <property type="match status" value="1"/>
</dbReference>
<dbReference type="Pfam" id="PF00132">
    <property type="entry name" value="Hexapep"/>
    <property type="match status" value="1"/>
</dbReference>
<protein>
    <submittedName>
        <fullName evidence="1">Gamma carbonic anhydrase family protein</fullName>
    </submittedName>
</protein>
<dbReference type="PANTHER" id="PTHR13061:SF56">
    <property type="entry name" value="PROTEIN YRDA"/>
    <property type="match status" value="1"/>
</dbReference>
<proteinExistence type="predicted"/>
<reference evidence="1 2" key="1">
    <citation type="journal article" date="2024" name="Microbiology">
        <title>Methylomarinum rosea sp. nov., a novel halophilic methanotrophic bacterium from the hypersaline Lake Elton.</title>
        <authorList>
            <person name="Suleimanov R.Z."/>
            <person name="Oshkin I.Y."/>
            <person name="Danilova O.V."/>
            <person name="Suzina N.E."/>
            <person name="Dedysh S.N."/>
        </authorList>
    </citation>
    <scope>NUCLEOTIDE SEQUENCE [LARGE SCALE GENOMIC DNA]</scope>
    <source>
        <strain evidence="1 2">Ch1-1</strain>
    </source>
</reference>
<gene>
    <name evidence="1" type="ORF">Q9L42_019895</name>
</gene>
<dbReference type="KEGG" id="mech:Q9L42_019895"/>
<dbReference type="InterPro" id="IPR047324">
    <property type="entry name" value="LbH_gamma_CA-like"/>
</dbReference>
<keyword evidence="2" id="KW-1185">Reference proteome</keyword>
<dbReference type="InterPro" id="IPR001451">
    <property type="entry name" value="Hexapep"/>
</dbReference>
<dbReference type="InterPro" id="IPR011004">
    <property type="entry name" value="Trimer_LpxA-like_sf"/>
</dbReference>
<organism evidence="1 2">
    <name type="scientific">Methylomarinum roseum</name>
    <dbReference type="NCBI Taxonomy" id="3067653"/>
    <lineage>
        <taxon>Bacteria</taxon>
        <taxon>Pseudomonadati</taxon>
        <taxon>Pseudomonadota</taxon>
        <taxon>Gammaproteobacteria</taxon>
        <taxon>Methylococcales</taxon>
        <taxon>Methylococcaceae</taxon>
        <taxon>Methylomarinum</taxon>
    </lineage>
</organism>
<dbReference type="EMBL" id="CP157743">
    <property type="protein sequence ID" value="XBS20575.1"/>
    <property type="molecule type" value="Genomic_DNA"/>
</dbReference>
<dbReference type="CDD" id="cd04645">
    <property type="entry name" value="LbH_gamma_CA_like"/>
    <property type="match status" value="1"/>
</dbReference>
<evidence type="ECO:0000313" key="2">
    <source>
        <dbReference type="Proteomes" id="UP001225378"/>
    </source>
</evidence>
<dbReference type="InterPro" id="IPR050484">
    <property type="entry name" value="Transf_Hexapept/Carb_Anhydrase"/>
</dbReference>
<evidence type="ECO:0000313" key="1">
    <source>
        <dbReference type="EMBL" id="XBS20575.1"/>
    </source>
</evidence>
<accession>A0AAU7NU77</accession>
<dbReference type="Proteomes" id="UP001225378">
    <property type="component" value="Chromosome"/>
</dbReference>
<dbReference type="AlphaFoldDB" id="A0AAU7NU77"/>
<dbReference type="RefSeq" id="WP_305906648.1">
    <property type="nucleotide sequence ID" value="NZ_CP157743.1"/>
</dbReference>
<dbReference type="PANTHER" id="PTHR13061">
    <property type="entry name" value="DYNACTIN SUBUNIT P25"/>
    <property type="match status" value="1"/>
</dbReference>
<sequence length="180" mass="19316">MAIRKFKDKHPQTGNNVYIDDSAVVIGDVTLGDDVSIWPTVVVRGDVESISIGAQTNVQDGSVLHVSHAGDFSPQGYPLAIGRCVTIGHRAVVHACSVGDYCLVGIGAIIMDGAVLEDYVMLGAGALVPPGKKLESGYLYVGAPAKQVRPLSDEEKRFLEYSARHYVQLKDEHRAELGLD</sequence>
<name>A0AAU7NU77_9GAMM</name>